<dbReference type="Proteomes" id="UP000438476">
    <property type="component" value="Unassembled WGS sequence"/>
</dbReference>
<dbReference type="InterPro" id="IPR002543">
    <property type="entry name" value="FtsK_dom"/>
</dbReference>
<dbReference type="RefSeq" id="WP_160736270.1">
    <property type="nucleotide sequence ID" value="NZ_WTYT01000003.1"/>
</dbReference>
<evidence type="ECO:0000256" key="4">
    <source>
        <dbReference type="ARBA" id="ARBA00022475"/>
    </source>
</evidence>
<dbReference type="AlphaFoldDB" id="A0A6I4T6L6"/>
<comment type="similarity">
    <text evidence="2">Belongs to the FtsK/SpoIIIE/SftA family.</text>
</comment>
<feature type="region of interest" description="Disordered" evidence="17">
    <location>
        <begin position="224"/>
        <end position="268"/>
    </location>
</feature>
<keyword evidence="13" id="KW-0131">Cell cycle</keyword>
<dbReference type="Pfam" id="PF17854">
    <property type="entry name" value="FtsK_alpha"/>
    <property type="match status" value="1"/>
</dbReference>
<dbReference type="PROSITE" id="PS50901">
    <property type="entry name" value="FTSK"/>
    <property type="match status" value="1"/>
</dbReference>
<evidence type="ECO:0000256" key="10">
    <source>
        <dbReference type="ARBA" id="ARBA00022989"/>
    </source>
</evidence>
<feature type="compositionally biased region" description="Basic and acidic residues" evidence="17">
    <location>
        <begin position="224"/>
        <end position="243"/>
    </location>
</feature>
<evidence type="ECO:0000256" key="14">
    <source>
        <dbReference type="ARBA" id="ARBA00024784"/>
    </source>
</evidence>
<dbReference type="GO" id="GO:0005886">
    <property type="term" value="C:plasma membrane"/>
    <property type="evidence" value="ECO:0007669"/>
    <property type="project" value="UniProtKB-SubCell"/>
</dbReference>
<dbReference type="InterPro" id="IPR036390">
    <property type="entry name" value="WH_DNA-bd_sf"/>
</dbReference>
<evidence type="ECO:0000256" key="16">
    <source>
        <dbReference type="PROSITE-ProRule" id="PRU00289"/>
    </source>
</evidence>
<evidence type="ECO:0000256" key="12">
    <source>
        <dbReference type="ARBA" id="ARBA00023136"/>
    </source>
</evidence>
<dbReference type="SUPFAM" id="SSF46785">
    <property type="entry name" value="Winged helix' DNA-binding domain"/>
    <property type="match status" value="1"/>
</dbReference>
<feature type="binding site" evidence="16">
    <location>
        <begin position="441"/>
        <end position="448"/>
    </location>
    <ligand>
        <name>ATP</name>
        <dbReference type="ChEBI" id="CHEBI:30616"/>
    </ligand>
</feature>
<evidence type="ECO:0000256" key="8">
    <source>
        <dbReference type="ARBA" id="ARBA00022829"/>
    </source>
</evidence>
<evidence type="ECO:0000256" key="18">
    <source>
        <dbReference type="SAM" id="Phobius"/>
    </source>
</evidence>
<keyword evidence="7 16" id="KW-0547">Nucleotide-binding</keyword>
<keyword evidence="10 18" id="KW-1133">Transmembrane helix</keyword>
<keyword evidence="12 18" id="KW-0472">Membrane</keyword>
<dbReference type="CDD" id="cd01127">
    <property type="entry name" value="TrwB_TraG_TraD_VirD4"/>
    <property type="match status" value="1"/>
</dbReference>
<evidence type="ECO:0000256" key="2">
    <source>
        <dbReference type="ARBA" id="ARBA00006474"/>
    </source>
</evidence>
<proteinExistence type="inferred from homology"/>
<dbReference type="SMART" id="SM00843">
    <property type="entry name" value="Ftsk_gamma"/>
    <property type="match status" value="1"/>
</dbReference>
<dbReference type="InterPro" id="IPR036388">
    <property type="entry name" value="WH-like_DNA-bd_sf"/>
</dbReference>
<evidence type="ECO:0000256" key="11">
    <source>
        <dbReference type="ARBA" id="ARBA00023125"/>
    </source>
</evidence>
<keyword evidence="21" id="KW-1185">Reference proteome</keyword>
<evidence type="ECO:0000256" key="7">
    <source>
        <dbReference type="ARBA" id="ARBA00022741"/>
    </source>
</evidence>
<comment type="subunit">
    <text evidence="15">Homohexamer. Forms a ring that surrounds DNA.</text>
</comment>
<dbReference type="GO" id="GO:0007059">
    <property type="term" value="P:chromosome segregation"/>
    <property type="evidence" value="ECO:0007669"/>
    <property type="project" value="UniProtKB-KW"/>
</dbReference>
<comment type="function">
    <text evidence="14">Essential cell division protein that coordinates cell division and chromosome segregation. The N-terminus is involved in assembly of the cell-division machinery. The C-terminus functions as a DNA motor that moves dsDNA in an ATP-dependent manner towards the dif recombination site, which is located within the replication terminus region. Translocation stops specifically at Xer-dif sites, where FtsK interacts with the Xer recombinase, allowing activation of chromosome unlinking by recombination. FtsK orienting polar sequences (KOPS) guide the direction of DNA translocation. FtsK can remove proteins from DNA as it translocates, but translocation stops specifically at XerCD-dif site, thereby preventing removal of XerC and XerD from dif.</text>
</comment>
<sequence>MATRAASRQGSKNSVTDWRAAFRASLRRAAQLTGAVLLFAAALFLALALLTYSQTDPSSSTAAAGSNVHNWMGRPGAWVADFVLMIFGPVAILLLPLLYAFGRKLWRDAENEATPHGRRWWRTVGMLLAAMLLLCIVLSLIFDGPGGSLPASFGGLAGLLGAKLVEALSGLLPEAVQGWAILALSLAFLAGAATLISRVFAIDWAQLLTLPRFLPNLPTLRRARSERAEKPRKTAPETTREESNTASPAIPFAETPPRKAPEISDPTAPVAPAIASGKAKQKDFFDDFDLPSIDLLTDPPVNNGPKLDKLALERNARLLENVLDDFNVKGEITAVRTGPVVTMYELEPAPGIKAARVIGLAEDIARNMSAISARVSPIPGKTVMGIELPNADRQMVAFKELVAAAAFQDAKGNLPIILGKDIAGEPIVADLAAMPHLLVAGTTGSGKSVGLNCILLSLLYRFSPAECRMILIDPKVLELKSYDDIPHLLSPVVTEPHKSVRALKWAVEEMERRYRMMSSIGARNLGGFNERVKTAQAKGKPLGRRVQTGFDPETGEELFEEEQLDYEALPQIVLIVDELADLMVTVGKEIEVLIQRLSQKSRAAGIHLIMATQRPSVDVITGVIKANLPTRISFHVTSRIDSRTILGEQGAEQLLGKGDMLFKPSSGALKRVHGPFVSDEEVEVVANHWRAQGQPDYVESVTEEPEDGGGLSFEDELTASDNPEERKYRQACQIVIENQKASGSWLQRQMGVGYNTAAKWIERMESEGLVGPANHVGRREIFRDRDGNPL</sequence>
<dbReference type="InterPro" id="IPR018541">
    <property type="entry name" value="Ftsk_gamma"/>
</dbReference>
<dbReference type="InterPro" id="IPR025199">
    <property type="entry name" value="FtsK_4TM"/>
</dbReference>
<dbReference type="OrthoDB" id="9807790at2"/>
<keyword evidence="11" id="KW-0238">DNA-binding</keyword>
<dbReference type="EMBL" id="WTYT01000003">
    <property type="protein sequence ID" value="MXO65852.1"/>
    <property type="molecule type" value="Genomic_DNA"/>
</dbReference>
<reference evidence="20 21" key="1">
    <citation type="submission" date="2019-12" db="EMBL/GenBank/DDBJ databases">
        <title>Genomic-based taxomic classification of the family Erythrobacteraceae.</title>
        <authorList>
            <person name="Xu L."/>
        </authorList>
    </citation>
    <scope>NUCLEOTIDE SEQUENCE [LARGE SCALE GENOMIC DNA]</scope>
    <source>
        <strain evidence="20 21">LMG 29518</strain>
    </source>
</reference>
<keyword evidence="9 16" id="KW-0067">ATP-binding</keyword>
<feature type="compositionally biased region" description="Acidic residues" evidence="17">
    <location>
        <begin position="701"/>
        <end position="718"/>
    </location>
</feature>
<dbReference type="Pfam" id="PF09397">
    <property type="entry name" value="FtsK_gamma"/>
    <property type="match status" value="1"/>
</dbReference>
<evidence type="ECO:0000256" key="6">
    <source>
        <dbReference type="ARBA" id="ARBA00022692"/>
    </source>
</evidence>
<dbReference type="InterPro" id="IPR041027">
    <property type="entry name" value="FtsK_alpha"/>
</dbReference>
<name>A0A6I4T6L6_9SPHN</name>
<feature type="transmembrane region" description="Helical" evidence="18">
    <location>
        <begin position="153"/>
        <end position="172"/>
    </location>
</feature>
<evidence type="ECO:0000256" key="9">
    <source>
        <dbReference type="ARBA" id="ARBA00022840"/>
    </source>
</evidence>
<dbReference type="InterPro" id="IPR027417">
    <property type="entry name" value="P-loop_NTPase"/>
</dbReference>
<feature type="domain" description="FtsK" evidence="19">
    <location>
        <begin position="424"/>
        <end position="643"/>
    </location>
</feature>
<feature type="transmembrane region" description="Helical" evidence="18">
    <location>
        <begin position="120"/>
        <end position="141"/>
    </location>
</feature>
<evidence type="ECO:0000259" key="19">
    <source>
        <dbReference type="PROSITE" id="PS50901"/>
    </source>
</evidence>
<dbReference type="Gene3D" id="3.40.50.300">
    <property type="entry name" value="P-loop containing nucleotide triphosphate hydrolases"/>
    <property type="match status" value="1"/>
</dbReference>
<keyword evidence="6 18" id="KW-0812">Transmembrane</keyword>
<comment type="caution">
    <text evidence="20">The sequence shown here is derived from an EMBL/GenBank/DDBJ whole genome shotgun (WGS) entry which is preliminary data.</text>
</comment>
<evidence type="ECO:0000313" key="20">
    <source>
        <dbReference type="EMBL" id="MXO65852.1"/>
    </source>
</evidence>
<evidence type="ECO:0000256" key="5">
    <source>
        <dbReference type="ARBA" id="ARBA00022618"/>
    </source>
</evidence>
<feature type="region of interest" description="Disordered" evidence="17">
    <location>
        <begin position="701"/>
        <end position="724"/>
    </location>
</feature>
<dbReference type="GO" id="GO:0005524">
    <property type="term" value="F:ATP binding"/>
    <property type="evidence" value="ECO:0007669"/>
    <property type="project" value="UniProtKB-UniRule"/>
</dbReference>
<gene>
    <name evidence="20" type="ORF">GRI91_08800</name>
</gene>
<dbReference type="Pfam" id="PF01580">
    <property type="entry name" value="FtsK_SpoIIIE"/>
    <property type="match status" value="1"/>
</dbReference>
<evidence type="ECO:0000256" key="13">
    <source>
        <dbReference type="ARBA" id="ARBA00023306"/>
    </source>
</evidence>
<dbReference type="GO" id="GO:0051301">
    <property type="term" value="P:cell division"/>
    <property type="evidence" value="ECO:0007669"/>
    <property type="project" value="UniProtKB-KW"/>
</dbReference>
<evidence type="ECO:0000256" key="3">
    <source>
        <dbReference type="ARBA" id="ARBA00020887"/>
    </source>
</evidence>
<evidence type="ECO:0000256" key="1">
    <source>
        <dbReference type="ARBA" id="ARBA00004651"/>
    </source>
</evidence>
<feature type="transmembrane region" description="Helical" evidence="18">
    <location>
        <begin position="179"/>
        <end position="201"/>
    </location>
</feature>
<dbReference type="PANTHER" id="PTHR22683:SF41">
    <property type="entry name" value="DNA TRANSLOCASE FTSK"/>
    <property type="match status" value="1"/>
</dbReference>
<dbReference type="Pfam" id="PF13491">
    <property type="entry name" value="FtsK_4TM"/>
    <property type="match status" value="1"/>
</dbReference>
<keyword evidence="4" id="KW-1003">Cell membrane</keyword>
<organism evidence="20 21">
    <name type="scientific">Altericroceibacterium endophyticum</name>
    <dbReference type="NCBI Taxonomy" id="1808508"/>
    <lineage>
        <taxon>Bacteria</taxon>
        <taxon>Pseudomonadati</taxon>
        <taxon>Pseudomonadota</taxon>
        <taxon>Alphaproteobacteria</taxon>
        <taxon>Sphingomonadales</taxon>
        <taxon>Erythrobacteraceae</taxon>
        <taxon>Altericroceibacterium</taxon>
    </lineage>
</organism>
<dbReference type="SUPFAM" id="SSF52540">
    <property type="entry name" value="P-loop containing nucleoside triphosphate hydrolases"/>
    <property type="match status" value="1"/>
</dbReference>
<dbReference type="GO" id="GO:0003677">
    <property type="term" value="F:DNA binding"/>
    <property type="evidence" value="ECO:0007669"/>
    <property type="project" value="UniProtKB-KW"/>
</dbReference>
<keyword evidence="5" id="KW-0132">Cell division</keyword>
<accession>A0A6I4T6L6</accession>
<evidence type="ECO:0000256" key="17">
    <source>
        <dbReference type="SAM" id="MobiDB-lite"/>
    </source>
</evidence>
<dbReference type="Gene3D" id="3.30.980.40">
    <property type="match status" value="1"/>
</dbReference>
<evidence type="ECO:0000313" key="21">
    <source>
        <dbReference type="Proteomes" id="UP000438476"/>
    </source>
</evidence>
<dbReference type="PANTHER" id="PTHR22683">
    <property type="entry name" value="SPORULATION PROTEIN RELATED"/>
    <property type="match status" value="1"/>
</dbReference>
<evidence type="ECO:0000256" key="15">
    <source>
        <dbReference type="ARBA" id="ARBA00025923"/>
    </source>
</evidence>
<comment type="subcellular location">
    <subcellularLocation>
        <location evidence="1">Cell membrane</location>
        <topology evidence="1">Multi-pass membrane protein</topology>
    </subcellularLocation>
</comment>
<dbReference type="Gene3D" id="1.10.10.10">
    <property type="entry name" value="Winged helix-like DNA-binding domain superfamily/Winged helix DNA-binding domain"/>
    <property type="match status" value="1"/>
</dbReference>
<feature type="transmembrane region" description="Helical" evidence="18">
    <location>
        <begin position="78"/>
        <end position="99"/>
    </location>
</feature>
<protein>
    <recommendedName>
        <fullName evidence="3">DNA translocase FtsK</fullName>
    </recommendedName>
</protein>
<dbReference type="InterPro" id="IPR050206">
    <property type="entry name" value="FtsK/SpoIIIE/SftA"/>
</dbReference>
<keyword evidence="8" id="KW-0159">Chromosome partition</keyword>